<evidence type="ECO:0000256" key="2">
    <source>
        <dbReference type="ARBA" id="ARBA00023002"/>
    </source>
</evidence>
<dbReference type="PANTHER" id="PTHR24321">
    <property type="entry name" value="DEHYDROGENASES, SHORT CHAIN"/>
    <property type="match status" value="1"/>
</dbReference>
<dbReference type="PANTHER" id="PTHR24321:SF8">
    <property type="entry name" value="ESTRADIOL 17-BETA-DEHYDROGENASE 8-RELATED"/>
    <property type="match status" value="1"/>
</dbReference>
<accession>A0A6J6S8B6</accession>
<dbReference type="InterPro" id="IPR002347">
    <property type="entry name" value="SDR_fam"/>
</dbReference>
<dbReference type="EMBL" id="CAEZYS010000023">
    <property type="protein sequence ID" value="CAB4730885.1"/>
    <property type="molecule type" value="Genomic_DNA"/>
</dbReference>
<organism evidence="3">
    <name type="scientific">freshwater metagenome</name>
    <dbReference type="NCBI Taxonomy" id="449393"/>
    <lineage>
        <taxon>unclassified sequences</taxon>
        <taxon>metagenomes</taxon>
        <taxon>ecological metagenomes</taxon>
    </lineage>
</organism>
<dbReference type="AlphaFoldDB" id="A0A6J6S8B6"/>
<protein>
    <submittedName>
        <fullName evidence="3">Unannotated protein</fullName>
    </submittedName>
</protein>
<dbReference type="GO" id="GO:0016491">
    <property type="term" value="F:oxidoreductase activity"/>
    <property type="evidence" value="ECO:0007669"/>
    <property type="project" value="UniProtKB-KW"/>
</dbReference>
<dbReference type="PROSITE" id="PS00061">
    <property type="entry name" value="ADH_SHORT"/>
    <property type="match status" value="1"/>
</dbReference>
<name>A0A6J6S8B6_9ZZZZ</name>
<dbReference type="InterPro" id="IPR020904">
    <property type="entry name" value="Sc_DH/Rdtase_CS"/>
</dbReference>
<dbReference type="Pfam" id="PF13561">
    <property type="entry name" value="adh_short_C2"/>
    <property type="match status" value="1"/>
</dbReference>
<proteinExistence type="inferred from homology"/>
<evidence type="ECO:0000256" key="1">
    <source>
        <dbReference type="ARBA" id="ARBA00006484"/>
    </source>
</evidence>
<dbReference type="CDD" id="cd05233">
    <property type="entry name" value="SDR_c"/>
    <property type="match status" value="1"/>
</dbReference>
<keyword evidence="2" id="KW-0560">Oxidoreductase</keyword>
<evidence type="ECO:0000313" key="3">
    <source>
        <dbReference type="EMBL" id="CAB4730885.1"/>
    </source>
</evidence>
<dbReference type="SUPFAM" id="SSF51735">
    <property type="entry name" value="NAD(P)-binding Rossmann-fold domains"/>
    <property type="match status" value="1"/>
</dbReference>
<comment type="similarity">
    <text evidence="1">Belongs to the short-chain dehydrogenases/reductases (SDR) family.</text>
</comment>
<gene>
    <name evidence="3" type="ORF">UFOPK2782_00306</name>
</gene>
<dbReference type="PRINTS" id="PR00080">
    <property type="entry name" value="SDRFAMILY"/>
</dbReference>
<dbReference type="FunFam" id="3.40.50.720:FF:000084">
    <property type="entry name" value="Short-chain dehydrogenase reductase"/>
    <property type="match status" value="1"/>
</dbReference>
<reference evidence="3" key="1">
    <citation type="submission" date="2020-05" db="EMBL/GenBank/DDBJ databases">
        <authorList>
            <person name="Chiriac C."/>
            <person name="Salcher M."/>
            <person name="Ghai R."/>
            <person name="Kavagutti S V."/>
        </authorList>
    </citation>
    <scope>NUCLEOTIDE SEQUENCE</scope>
</reference>
<dbReference type="InterPro" id="IPR036291">
    <property type="entry name" value="NAD(P)-bd_dom_sf"/>
</dbReference>
<dbReference type="PRINTS" id="PR00081">
    <property type="entry name" value="GDHRDH"/>
</dbReference>
<dbReference type="Gene3D" id="3.40.50.720">
    <property type="entry name" value="NAD(P)-binding Rossmann-like Domain"/>
    <property type="match status" value="1"/>
</dbReference>
<sequence>MTHSNVATYMANKVAVVTGGSSGIGSAIVNRFVINGAQVISIDLKKPESEIGTVQHFDCDLTNENEVSQVFEEISKLHPQIDVLCANAGIVPAWSRITDTNFGDWKKVIDINVNALFLTISHGAKLLKKASGTVVITGSINSIKGDPNIASYVASKHAALGIIKSAALDLGRDGIRVNGVAPGPIATKALISRIESRLKGGSDSLDDYFAKLASQTALGRIATEDEVINTIEFLACEKSSGITGQLISVDGGA</sequence>